<name>A0ABN6M793_9BACT</name>
<reference evidence="2 3" key="1">
    <citation type="submission" date="2022-01" db="EMBL/GenBank/DDBJ databases">
        <title>Desulfofustis limnae sp. nov., a novel mesophilic sulfate-reducing bacterium isolated from marsh soil.</title>
        <authorList>
            <person name="Watanabe M."/>
            <person name="Takahashi A."/>
            <person name="Kojima H."/>
            <person name="Fukui M."/>
        </authorList>
    </citation>
    <scope>NUCLEOTIDE SEQUENCE [LARGE SCALE GENOMIC DNA]</scope>
    <source>
        <strain evidence="2 3">PPLL</strain>
    </source>
</reference>
<evidence type="ECO:0000259" key="1">
    <source>
        <dbReference type="Pfam" id="PF23843"/>
    </source>
</evidence>
<sequence length="53" mass="5640">MPAKKQSESPAQRVEVKVVKPGWVHRGVAMAVGATAEVSEAQAERLKKKGLVA</sequence>
<dbReference type="EMBL" id="AP025516">
    <property type="protein sequence ID" value="BDD88702.1"/>
    <property type="molecule type" value="Genomic_DNA"/>
</dbReference>
<organism evidence="2 3">
    <name type="scientific">Desulfofustis limnaeus</name>
    <dbReference type="NCBI Taxonomy" id="2740163"/>
    <lineage>
        <taxon>Bacteria</taxon>
        <taxon>Pseudomonadati</taxon>
        <taxon>Thermodesulfobacteriota</taxon>
        <taxon>Desulfobulbia</taxon>
        <taxon>Desulfobulbales</taxon>
        <taxon>Desulfocapsaceae</taxon>
        <taxon>Desulfofustis</taxon>
    </lineage>
</organism>
<feature type="domain" description="DUF7210" evidence="1">
    <location>
        <begin position="16"/>
        <end position="51"/>
    </location>
</feature>
<proteinExistence type="predicted"/>
<dbReference type="Proteomes" id="UP000830055">
    <property type="component" value="Chromosome"/>
</dbReference>
<dbReference type="InterPro" id="IPR055634">
    <property type="entry name" value="DUF7210"/>
</dbReference>
<gene>
    <name evidence="2" type="ORF">DPPLL_30670</name>
</gene>
<accession>A0ABN6M793</accession>
<dbReference type="Pfam" id="PF23843">
    <property type="entry name" value="DUF7210"/>
    <property type="match status" value="1"/>
</dbReference>
<dbReference type="RefSeq" id="WP_284152036.1">
    <property type="nucleotide sequence ID" value="NZ_AP025516.1"/>
</dbReference>
<keyword evidence="3" id="KW-1185">Reference proteome</keyword>
<evidence type="ECO:0000313" key="3">
    <source>
        <dbReference type="Proteomes" id="UP000830055"/>
    </source>
</evidence>
<protein>
    <recommendedName>
        <fullName evidence="1">DUF7210 domain-containing protein</fullName>
    </recommendedName>
</protein>
<evidence type="ECO:0000313" key="2">
    <source>
        <dbReference type="EMBL" id="BDD88702.1"/>
    </source>
</evidence>